<dbReference type="EMBL" id="CP001857">
    <property type="protein sequence ID" value="ADB57846.1"/>
    <property type="molecule type" value="Genomic_DNA"/>
</dbReference>
<keyword evidence="2" id="KW-1185">Reference proteome</keyword>
<sequence length="64" mass="7384">MKKLTPDDILLECLNGFKVCKERRDRKIVIKIINFLIEFGFVKENAGEFITTVSGRELLNLPTD</sequence>
<protein>
    <submittedName>
        <fullName evidence="1">Uncharacterized protein</fullName>
    </submittedName>
</protein>
<name>D2RHS1_ARCPA</name>
<organism evidence="1 2">
    <name type="scientific">Archaeoglobus profundus (strain DSM 5631 / JCM 9629 / NBRC 100127 / Av18)</name>
    <dbReference type="NCBI Taxonomy" id="572546"/>
    <lineage>
        <taxon>Archaea</taxon>
        <taxon>Methanobacteriati</taxon>
        <taxon>Methanobacteriota</taxon>
        <taxon>Archaeoglobi</taxon>
        <taxon>Archaeoglobales</taxon>
        <taxon>Archaeoglobaceae</taxon>
        <taxon>Archaeoglobus</taxon>
    </lineage>
</organism>
<dbReference type="Proteomes" id="UP000001901">
    <property type="component" value="Chromosome"/>
</dbReference>
<dbReference type="AlphaFoldDB" id="D2RHS1"/>
<dbReference type="STRING" id="572546.Arcpr_0783"/>
<evidence type="ECO:0000313" key="2">
    <source>
        <dbReference type="Proteomes" id="UP000001901"/>
    </source>
</evidence>
<proteinExistence type="predicted"/>
<dbReference type="KEGG" id="apo:Arcpr_0783"/>
<dbReference type="HOGENOM" id="CLU_2856893_0_0_2"/>
<evidence type="ECO:0000313" key="1">
    <source>
        <dbReference type="EMBL" id="ADB57846.1"/>
    </source>
</evidence>
<reference evidence="1 2" key="1">
    <citation type="journal article" date="2010" name="Stand. Genomic Sci.">
        <title>Complete genome sequence of Archaeoglobus profundus type strain (AV18).</title>
        <authorList>
            <person name="von Jan M."/>
            <person name="Lapidus A."/>
            <person name="Del Rio T.G."/>
            <person name="Copeland A."/>
            <person name="Tice H."/>
            <person name="Cheng J.F."/>
            <person name="Lucas S."/>
            <person name="Chen F."/>
            <person name="Nolan M."/>
            <person name="Goodwin L."/>
            <person name="Han C."/>
            <person name="Pitluck S."/>
            <person name="Liolios K."/>
            <person name="Ivanova N."/>
            <person name="Mavromatis K."/>
            <person name="Ovchinnikova G."/>
            <person name="Chertkov O."/>
            <person name="Pati A."/>
            <person name="Chen A."/>
            <person name="Palaniappan K."/>
            <person name="Land M."/>
            <person name="Hauser L."/>
            <person name="Chang Y.J."/>
            <person name="Jeffries C.D."/>
            <person name="Saunders E."/>
            <person name="Brettin T."/>
            <person name="Detter J.C."/>
            <person name="Chain P."/>
            <person name="Eichinger K."/>
            <person name="Huber H."/>
            <person name="Spring S."/>
            <person name="Rohde M."/>
            <person name="Goker M."/>
            <person name="Wirth R."/>
            <person name="Woyke T."/>
            <person name="Bristow J."/>
            <person name="Eisen J.A."/>
            <person name="Markowitz V."/>
            <person name="Hugenholtz P."/>
            <person name="Kyrpides N.C."/>
            <person name="Klenk H.P."/>
        </authorList>
    </citation>
    <scope>NUCLEOTIDE SEQUENCE [LARGE SCALE GENOMIC DNA]</scope>
    <source>
        <strain evidence="2">DSM 5631 / JCM 9629 / NBRC 100127 / Av18</strain>
    </source>
</reference>
<accession>D2RHS1</accession>
<dbReference type="PaxDb" id="572546-Arcpr_0783"/>
<gene>
    <name evidence="1" type="ordered locus">Arcpr_0783</name>
</gene>